<accession>A0A7S3CV01</accession>
<proteinExistence type="predicted"/>
<dbReference type="PANTHER" id="PTHR24346">
    <property type="entry name" value="MAP/MICROTUBULE AFFINITY-REGULATING KINASE"/>
    <property type="match status" value="1"/>
</dbReference>
<keyword evidence="2" id="KW-0067">ATP-binding</keyword>
<dbReference type="GO" id="GO:0035556">
    <property type="term" value="P:intracellular signal transduction"/>
    <property type="evidence" value="ECO:0007669"/>
    <property type="project" value="TreeGrafter"/>
</dbReference>
<dbReference type="Pfam" id="PF00069">
    <property type="entry name" value="Pkinase"/>
    <property type="match status" value="1"/>
</dbReference>
<dbReference type="InterPro" id="IPR000719">
    <property type="entry name" value="Prot_kinase_dom"/>
</dbReference>
<keyword evidence="1" id="KW-0547">Nucleotide-binding</keyword>
<dbReference type="PANTHER" id="PTHR24346:SF77">
    <property type="entry name" value="SERINE THREONINE PROTEIN KINASE"/>
    <property type="match status" value="1"/>
</dbReference>
<organism evidence="4">
    <name type="scientific">Strombidium rassoulzadegani</name>
    <dbReference type="NCBI Taxonomy" id="1082188"/>
    <lineage>
        <taxon>Eukaryota</taxon>
        <taxon>Sar</taxon>
        <taxon>Alveolata</taxon>
        <taxon>Ciliophora</taxon>
        <taxon>Intramacronucleata</taxon>
        <taxon>Spirotrichea</taxon>
        <taxon>Oligotrichia</taxon>
        <taxon>Strombidiidae</taxon>
        <taxon>Strombidium</taxon>
    </lineage>
</organism>
<dbReference type="PROSITE" id="PS50011">
    <property type="entry name" value="PROTEIN_KINASE_DOM"/>
    <property type="match status" value="1"/>
</dbReference>
<dbReference type="PROSITE" id="PS00108">
    <property type="entry name" value="PROTEIN_KINASE_ST"/>
    <property type="match status" value="1"/>
</dbReference>
<reference evidence="4" key="1">
    <citation type="submission" date="2021-01" db="EMBL/GenBank/DDBJ databases">
        <authorList>
            <person name="Corre E."/>
            <person name="Pelletier E."/>
            <person name="Niang G."/>
            <person name="Scheremetjew M."/>
            <person name="Finn R."/>
            <person name="Kale V."/>
            <person name="Holt S."/>
            <person name="Cochrane G."/>
            <person name="Meng A."/>
            <person name="Brown T."/>
            <person name="Cohen L."/>
        </authorList>
    </citation>
    <scope>NUCLEOTIDE SEQUENCE</scope>
    <source>
        <strain evidence="4">Ras09</strain>
    </source>
</reference>
<sequence>MHKEGVLHLDLKPQNILLDENLVAKIADFGSCSLFHAETLEEENQPKTENKKEFDRDVISEARGTMYFLAPEAVQDQNSGGMLGSSSRFSGRKYDVWTLGVTLYILTFNELPYKLNSKGQGDIQSAIASFQVDFEEQSGRRAISEGLQMFLYKMMEKDPKKRATTQQLMKDVWLNQGS</sequence>
<dbReference type="InterPro" id="IPR008271">
    <property type="entry name" value="Ser/Thr_kinase_AS"/>
</dbReference>
<dbReference type="GO" id="GO:0005737">
    <property type="term" value="C:cytoplasm"/>
    <property type="evidence" value="ECO:0007669"/>
    <property type="project" value="TreeGrafter"/>
</dbReference>
<dbReference type="InterPro" id="IPR011009">
    <property type="entry name" value="Kinase-like_dom_sf"/>
</dbReference>
<dbReference type="EMBL" id="HBIA01016606">
    <property type="protein sequence ID" value="CAE0236465.1"/>
    <property type="molecule type" value="Transcribed_RNA"/>
</dbReference>
<dbReference type="SMART" id="SM00220">
    <property type="entry name" value="S_TKc"/>
    <property type="match status" value="1"/>
</dbReference>
<evidence type="ECO:0000259" key="3">
    <source>
        <dbReference type="PROSITE" id="PS50011"/>
    </source>
</evidence>
<evidence type="ECO:0000256" key="2">
    <source>
        <dbReference type="ARBA" id="ARBA00022840"/>
    </source>
</evidence>
<dbReference type="GO" id="GO:0005524">
    <property type="term" value="F:ATP binding"/>
    <property type="evidence" value="ECO:0007669"/>
    <property type="project" value="UniProtKB-KW"/>
</dbReference>
<evidence type="ECO:0000256" key="1">
    <source>
        <dbReference type="ARBA" id="ARBA00022741"/>
    </source>
</evidence>
<feature type="domain" description="Protein kinase" evidence="3">
    <location>
        <begin position="1"/>
        <end position="174"/>
    </location>
</feature>
<evidence type="ECO:0000313" key="4">
    <source>
        <dbReference type="EMBL" id="CAE0236465.1"/>
    </source>
</evidence>
<dbReference type="Gene3D" id="1.10.510.10">
    <property type="entry name" value="Transferase(Phosphotransferase) domain 1"/>
    <property type="match status" value="1"/>
</dbReference>
<dbReference type="SUPFAM" id="SSF56112">
    <property type="entry name" value="Protein kinase-like (PK-like)"/>
    <property type="match status" value="1"/>
</dbReference>
<dbReference type="AlphaFoldDB" id="A0A7S3CV01"/>
<dbReference type="GO" id="GO:0004674">
    <property type="term" value="F:protein serine/threonine kinase activity"/>
    <property type="evidence" value="ECO:0007669"/>
    <property type="project" value="TreeGrafter"/>
</dbReference>
<protein>
    <recommendedName>
        <fullName evidence="3">Protein kinase domain-containing protein</fullName>
    </recommendedName>
</protein>
<gene>
    <name evidence="4" type="ORF">SRAS04492_LOCUS8272</name>
</gene>
<name>A0A7S3CV01_9SPIT</name>